<sequence>MELTQWAAVITTVGRIKVAPHWNTFSVTDPSLLVLEVRMAIIQGYSPNTVSVLSEEPPVILLFRPLDLLTPHSVNSSNPPWFPPPWFPPPWFPPPWLVAGLGVGGF</sequence>
<dbReference type="AlphaFoldDB" id="A0A8D8PRG3"/>
<name>A0A8D8PRG3_9HEMI</name>
<protein>
    <submittedName>
        <fullName evidence="1">Uncharacterized protein</fullName>
    </submittedName>
</protein>
<dbReference type="EMBL" id="HBUF01021076">
    <property type="protein sequence ID" value="CAG6611245.1"/>
    <property type="molecule type" value="Transcribed_RNA"/>
</dbReference>
<accession>A0A8D8PRG3</accession>
<dbReference type="EMBL" id="HBUF01021075">
    <property type="protein sequence ID" value="CAG6611242.1"/>
    <property type="molecule type" value="Transcribed_RNA"/>
</dbReference>
<reference evidence="1" key="1">
    <citation type="submission" date="2021-05" db="EMBL/GenBank/DDBJ databases">
        <authorList>
            <person name="Alioto T."/>
            <person name="Alioto T."/>
            <person name="Gomez Garrido J."/>
        </authorList>
    </citation>
    <scope>NUCLEOTIDE SEQUENCE</scope>
</reference>
<evidence type="ECO:0000313" key="1">
    <source>
        <dbReference type="EMBL" id="CAG6611245.1"/>
    </source>
</evidence>
<organism evidence="1">
    <name type="scientific">Cacopsylla melanoneura</name>
    <dbReference type="NCBI Taxonomy" id="428564"/>
    <lineage>
        <taxon>Eukaryota</taxon>
        <taxon>Metazoa</taxon>
        <taxon>Ecdysozoa</taxon>
        <taxon>Arthropoda</taxon>
        <taxon>Hexapoda</taxon>
        <taxon>Insecta</taxon>
        <taxon>Pterygota</taxon>
        <taxon>Neoptera</taxon>
        <taxon>Paraneoptera</taxon>
        <taxon>Hemiptera</taxon>
        <taxon>Sternorrhyncha</taxon>
        <taxon>Psylloidea</taxon>
        <taxon>Psyllidae</taxon>
        <taxon>Psyllinae</taxon>
        <taxon>Cacopsylla</taxon>
    </lineage>
</organism>
<dbReference type="EMBL" id="HBUF01021074">
    <property type="protein sequence ID" value="CAG6611239.1"/>
    <property type="molecule type" value="Transcribed_RNA"/>
</dbReference>
<proteinExistence type="predicted"/>
<dbReference type="EMBL" id="HBUF01021077">
    <property type="protein sequence ID" value="CAG6611248.1"/>
    <property type="molecule type" value="Transcribed_RNA"/>
</dbReference>